<dbReference type="KEGG" id="asn:102381198"/>
<name>A0A3Q0FQI0_ALLSI</name>
<feature type="compositionally biased region" description="Basic and acidic residues" evidence="1">
    <location>
        <begin position="285"/>
        <end position="294"/>
    </location>
</feature>
<proteinExistence type="predicted"/>
<dbReference type="STRING" id="38654.A0A3Q0FQI0"/>
<protein>
    <submittedName>
        <fullName evidence="3 4">Coiled-coil domain-containing protein 189 isoform X1</fullName>
    </submittedName>
</protein>
<evidence type="ECO:0000256" key="1">
    <source>
        <dbReference type="SAM" id="MobiDB-lite"/>
    </source>
</evidence>
<keyword evidence="2" id="KW-1185">Reference proteome</keyword>
<dbReference type="CTD" id="90835"/>
<dbReference type="Proteomes" id="UP000189705">
    <property type="component" value="Unplaced"/>
</dbReference>
<dbReference type="PANTHER" id="PTHR28457">
    <property type="entry name" value="COILED-COIL DOMAIN-CONTAINING PROTEIN 189"/>
    <property type="match status" value="1"/>
</dbReference>
<dbReference type="RefSeq" id="XP_025049906.1">
    <property type="nucleotide sequence ID" value="XM_025194121.1"/>
</dbReference>
<feature type="region of interest" description="Disordered" evidence="1">
    <location>
        <begin position="284"/>
        <end position="317"/>
    </location>
</feature>
<reference evidence="3 4" key="1">
    <citation type="submission" date="2025-04" db="UniProtKB">
        <authorList>
            <consortium name="RefSeq"/>
        </authorList>
    </citation>
    <scope>IDENTIFICATION</scope>
</reference>
<sequence length="317" mass="35185">MGQLHPRASCITAPLYLGQCPTPESAASQHPCTQPSMPHPRVSCIAAPLYPSQCPTPEPATSQCQRNSACCRKYLDVHSMDLINQTRTIEEMRGVLAEVLQLDGGAQGGRAAILLDLYTHALWFGREQGFTPEQASALFSILHDTHQACTETPLPNLDECLSYFRRLLLCHCVRRPPFSIDLFSPWQAAAVEDYVQNTYFHHFKLYKFAFTPQVRLDVTLRYVGLPQPVPTPEAGQAREGALTPELQQEPEEETSPPAPPESPRAPLRTYIKAELGQALGAARQDLLEQMRGSEQRLGARLAQLEQGPGPQPRGRKK</sequence>
<dbReference type="Pfam" id="PF14769">
    <property type="entry name" value="CLAMP"/>
    <property type="match status" value="1"/>
</dbReference>
<evidence type="ECO:0000313" key="3">
    <source>
        <dbReference type="RefSeq" id="XP_025049905.1"/>
    </source>
</evidence>
<accession>A0A3Q0FQI0</accession>
<evidence type="ECO:0000313" key="2">
    <source>
        <dbReference type="Proteomes" id="UP000189705"/>
    </source>
</evidence>
<feature type="region of interest" description="Disordered" evidence="1">
    <location>
        <begin position="229"/>
        <end position="270"/>
    </location>
</feature>
<organism evidence="2 4">
    <name type="scientific">Alligator sinensis</name>
    <name type="common">Chinese alligator</name>
    <dbReference type="NCBI Taxonomy" id="38654"/>
    <lineage>
        <taxon>Eukaryota</taxon>
        <taxon>Metazoa</taxon>
        <taxon>Chordata</taxon>
        <taxon>Craniata</taxon>
        <taxon>Vertebrata</taxon>
        <taxon>Euteleostomi</taxon>
        <taxon>Archelosauria</taxon>
        <taxon>Archosauria</taxon>
        <taxon>Crocodylia</taxon>
        <taxon>Alligatoridae</taxon>
        <taxon>Alligatorinae</taxon>
        <taxon>Alligator</taxon>
    </lineage>
</organism>
<evidence type="ECO:0000313" key="4">
    <source>
        <dbReference type="RefSeq" id="XP_025049906.1"/>
    </source>
</evidence>
<dbReference type="GeneID" id="102381198"/>
<dbReference type="PANTHER" id="PTHR28457:SF1">
    <property type="entry name" value="CILIA- AND FLAGELLA-ASSOCIATED PROTEIN 119"/>
    <property type="match status" value="1"/>
</dbReference>
<dbReference type="AlphaFoldDB" id="A0A3Q0FQI0"/>
<dbReference type="InterPro" id="IPR032727">
    <property type="entry name" value="CLAMP"/>
</dbReference>
<dbReference type="RefSeq" id="XP_025049905.1">
    <property type="nucleotide sequence ID" value="XM_025194120.1"/>
</dbReference>
<gene>
    <name evidence="3 4" type="primary">CCDC189</name>
</gene>